<proteinExistence type="predicted"/>
<evidence type="ECO:0000313" key="1">
    <source>
        <dbReference type="EMBL" id="VEN52688.1"/>
    </source>
</evidence>
<dbReference type="Proteomes" id="UP000410492">
    <property type="component" value="Unassembled WGS sequence"/>
</dbReference>
<name>A0A653CZH3_CALMS</name>
<protein>
    <submittedName>
        <fullName evidence="1">Uncharacterized protein</fullName>
    </submittedName>
</protein>
<evidence type="ECO:0000313" key="2">
    <source>
        <dbReference type="Proteomes" id="UP000410492"/>
    </source>
</evidence>
<dbReference type="OrthoDB" id="8041353at2759"/>
<dbReference type="EMBL" id="CAACVG010009252">
    <property type="protein sequence ID" value="VEN52688.1"/>
    <property type="molecule type" value="Genomic_DNA"/>
</dbReference>
<sequence>MLGYTTSRDGLLQLDPEVLTSVLRKEPIHSVYEVDKTPLGRRCIAMISFAKRMNMDRSRSTKQ</sequence>
<keyword evidence="2" id="KW-1185">Reference proteome</keyword>
<gene>
    <name evidence="1" type="ORF">CALMAC_LOCUS12720</name>
</gene>
<reference evidence="1 2" key="1">
    <citation type="submission" date="2019-01" db="EMBL/GenBank/DDBJ databases">
        <authorList>
            <person name="Sayadi A."/>
        </authorList>
    </citation>
    <scope>NUCLEOTIDE SEQUENCE [LARGE SCALE GENOMIC DNA]</scope>
</reference>
<dbReference type="AlphaFoldDB" id="A0A653CZH3"/>
<organism evidence="1 2">
    <name type="scientific">Callosobruchus maculatus</name>
    <name type="common">Southern cowpea weevil</name>
    <name type="synonym">Pulse bruchid</name>
    <dbReference type="NCBI Taxonomy" id="64391"/>
    <lineage>
        <taxon>Eukaryota</taxon>
        <taxon>Metazoa</taxon>
        <taxon>Ecdysozoa</taxon>
        <taxon>Arthropoda</taxon>
        <taxon>Hexapoda</taxon>
        <taxon>Insecta</taxon>
        <taxon>Pterygota</taxon>
        <taxon>Neoptera</taxon>
        <taxon>Endopterygota</taxon>
        <taxon>Coleoptera</taxon>
        <taxon>Polyphaga</taxon>
        <taxon>Cucujiformia</taxon>
        <taxon>Chrysomeloidea</taxon>
        <taxon>Chrysomelidae</taxon>
        <taxon>Bruchinae</taxon>
        <taxon>Bruchini</taxon>
        <taxon>Callosobruchus</taxon>
    </lineage>
</organism>
<accession>A0A653CZH3</accession>